<evidence type="ECO:0000313" key="2">
    <source>
        <dbReference type="Proteomes" id="UP000799779"/>
    </source>
</evidence>
<keyword evidence="2" id="KW-1185">Reference proteome</keyword>
<proteinExistence type="predicted"/>
<evidence type="ECO:0000313" key="1">
    <source>
        <dbReference type="EMBL" id="KAF2001668.1"/>
    </source>
</evidence>
<name>A0A6A5WL03_9PLEO</name>
<protein>
    <submittedName>
        <fullName evidence="1">Uncharacterized protein</fullName>
    </submittedName>
</protein>
<dbReference type="AlphaFoldDB" id="A0A6A5WL03"/>
<gene>
    <name evidence="1" type="ORF">P154DRAFT_575015</name>
</gene>
<accession>A0A6A5WL03</accession>
<dbReference type="Proteomes" id="UP000799779">
    <property type="component" value="Unassembled WGS sequence"/>
</dbReference>
<sequence length="149" mass="16197">MCVGVALCPNVWLDIGGLAFFIDDPVQKICHLPARSCFFGERRGRLVLAESCGPSKTPIGRLSVFKDDKHVCPVSLRGPWLNRAQQTLPASRLAPTGVTLTHRAARKKVAKDANGGRNGPLLQVPRALPYGMARQPTKAPLNKDDNFSL</sequence>
<organism evidence="1 2">
    <name type="scientific">Amniculicola lignicola CBS 123094</name>
    <dbReference type="NCBI Taxonomy" id="1392246"/>
    <lineage>
        <taxon>Eukaryota</taxon>
        <taxon>Fungi</taxon>
        <taxon>Dikarya</taxon>
        <taxon>Ascomycota</taxon>
        <taxon>Pezizomycotina</taxon>
        <taxon>Dothideomycetes</taxon>
        <taxon>Pleosporomycetidae</taxon>
        <taxon>Pleosporales</taxon>
        <taxon>Amniculicolaceae</taxon>
        <taxon>Amniculicola</taxon>
    </lineage>
</organism>
<dbReference type="EMBL" id="ML977582">
    <property type="protein sequence ID" value="KAF2001668.1"/>
    <property type="molecule type" value="Genomic_DNA"/>
</dbReference>
<reference evidence="1" key="1">
    <citation type="journal article" date="2020" name="Stud. Mycol.">
        <title>101 Dothideomycetes genomes: a test case for predicting lifestyles and emergence of pathogens.</title>
        <authorList>
            <person name="Haridas S."/>
            <person name="Albert R."/>
            <person name="Binder M."/>
            <person name="Bloem J."/>
            <person name="Labutti K."/>
            <person name="Salamov A."/>
            <person name="Andreopoulos B."/>
            <person name="Baker S."/>
            <person name="Barry K."/>
            <person name="Bills G."/>
            <person name="Bluhm B."/>
            <person name="Cannon C."/>
            <person name="Castanera R."/>
            <person name="Culley D."/>
            <person name="Daum C."/>
            <person name="Ezra D."/>
            <person name="Gonzalez J."/>
            <person name="Henrissat B."/>
            <person name="Kuo A."/>
            <person name="Liang C."/>
            <person name="Lipzen A."/>
            <person name="Lutzoni F."/>
            <person name="Magnuson J."/>
            <person name="Mondo S."/>
            <person name="Nolan M."/>
            <person name="Ohm R."/>
            <person name="Pangilinan J."/>
            <person name="Park H.-J."/>
            <person name="Ramirez L."/>
            <person name="Alfaro M."/>
            <person name="Sun H."/>
            <person name="Tritt A."/>
            <person name="Yoshinaga Y."/>
            <person name="Zwiers L.-H."/>
            <person name="Turgeon B."/>
            <person name="Goodwin S."/>
            <person name="Spatafora J."/>
            <person name="Crous P."/>
            <person name="Grigoriev I."/>
        </authorList>
    </citation>
    <scope>NUCLEOTIDE SEQUENCE</scope>
    <source>
        <strain evidence="1">CBS 123094</strain>
    </source>
</reference>